<dbReference type="PANTHER" id="PTHR34698">
    <property type="entry name" value="5-OXOPROLINASE SUBUNIT B"/>
    <property type="match status" value="1"/>
</dbReference>
<evidence type="ECO:0000259" key="4">
    <source>
        <dbReference type="SMART" id="SM00796"/>
    </source>
</evidence>
<protein>
    <submittedName>
        <fullName evidence="5">Allophanate hydrolase subunit 1</fullName>
    </submittedName>
</protein>
<evidence type="ECO:0000313" key="6">
    <source>
        <dbReference type="Proteomes" id="UP001165267"/>
    </source>
</evidence>
<dbReference type="Gene3D" id="2.40.100.10">
    <property type="entry name" value="Cyclophilin-like"/>
    <property type="match status" value="1"/>
</dbReference>
<keyword evidence="2 5" id="KW-0378">Hydrolase</keyword>
<feature type="domain" description="Carboxyltransferase" evidence="4">
    <location>
        <begin position="2"/>
        <end position="216"/>
    </location>
</feature>
<reference evidence="5" key="1">
    <citation type="submission" date="2022-07" db="EMBL/GenBank/DDBJ databases">
        <authorList>
            <person name="Xamxidin M."/>
        </authorList>
    </citation>
    <scope>NUCLEOTIDE SEQUENCE</scope>
    <source>
        <strain evidence="5">YS8-69</strain>
    </source>
</reference>
<dbReference type="PANTHER" id="PTHR34698:SF2">
    <property type="entry name" value="5-OXOPROLINASE SUBUNIT B"/>
    <property type="match status" value="1"/>
</dbReference>
<evidence type="ECO:0000256" key="3">
    <source>
        <dbReference type="ARBA" id="ARBA00022840"/>
    </source>
</evidence>
<dbReference type="GO" id="GO:0016787">
    <property type="term" value="F:hydrolase activity"/>
    <property type="evidence" value="ECO:0007669"/>
    <property type="project" value="UniProtKB-KW"/>
</dbReference>
<evidence type="ECO:0000313" key="5">
    <source>
        <dbReference type="EMBL" id="MCR2746860.1"/>
    </source>
</evidence>
<dbReference type="EMBL" id="JANKHG010000017">
    <property type="protein sequence ID" value="MCR2746860.1"/>
    <property type="molecule type" value="Genomic_DNA"/>
</dbReference>
<dbReference type="RefSeq" id="WP_257512070.1">
    <property type="nucleotide sequence ID" value="NZ_JANKHG010000017.1"/>
</dbReference>
<dbReference type="Pfam" id="PF02682">
    <property type="entry name" value="CT_C_D"/>
    <property type="match status" value="1"/>
</dbReference>
<gene>
    <name evidence="5" type="ORF">NSP04_09390</name>
</gene>
<comment type="caution">
    <text evidence="5">The sequence shown here is derived from an EMBL/GenBank/DDBJ whole genome shotgun (WGS) entry which is preliminary data.</text>
</comment>
<sequence>MLKIYSVSDRAIQIDWPMTSSNVPSSGQLATFPQALVKHGGSKHWPEFQIVQADCSVSIVFAKPPGGPFSIWDIVLQLESSLGMLNTRATKRILNARRHVVEVNYGGPAGQDLQWLAEQTGLGIEGVIDLHCSSVYTVEFLGFLPGFAYLSGLPKALHFPRRSSPRSRVPAGTLAIGAHYCAVYPWESPGGWHLLGHVEQVLFNPDHTDAQGQSLFKAGDTVQFVRAQYA</sequence>
<keyword evidence="3" id="KW-0067">ATP-binding</keyword>
<accession>A0ABT1XHU8</accession>
<dbReference type="SMART" id="SM00796">
    <property type="entry name" value="AHS1"/>
    <property type="match status" value="1"/>
</dbReference>
<dbReference type="InterPro" id="IPR029000">
    <property type="entry name" value="Cyclophilin-like_dom_sf"/>
</dbReference>
<dbReference type="InterPro" id="IPR003833">
    <property type="entry name" value="CT_C_D"/>
</dbReference>
<name>A0ABT1XHU8_9BURK</name>
<evidence type="ECO:0000256" key="1">
    <source>
        <dbReference type="ARBA" id="ARBA00022741"/>
    </source>
</evidence>
<proteinExistence type="predicted"/>
<keyword evidence="1" id="KW-0547">Nucleotide-binding</keyword>
<dbReference type="Proteomes" id="UP001165267">
    <property type="component" value="Unassembled WGS sequence"/>
</dbReference>
<keyword evidence="6" id="KW-1185">Reference proteome</keyword>
<organism evidence="5 6">
    <name type="scientific">Limnobacter parvus</name>
    <dbReference type="NCBI Taxonomy" id="2939690"/>
    <lineage>
        <taxon>Bacteria</taxon>
        <taxon>Pseudomonadati</taxon>
        <taxon>Pseudomonadota</taxon>
        <taxon>Betaproteobacteria</taxon>
        <taxon>Burkholderiales</taxon>
        <taxon>Burkholderiaceae</taxon>
        <taxon>Limnobacter</taxon>
    </lineage>
</organism>
<dbReference type="SUPFAM" id="SSF50891">
    <property type="entry name" value="Cyclophilin-like"/>
    <property type="match status" value="1"/>
</dbReference>
<evidence type="ECO:0000256" key="2">
    <source>
        <dbReference type="ARBA" id="ARBA00022801"/>
    </source>
</evidence>
<dbReference type="InterPro" id="IPR010016">
    <property type="entry name" value="PxpB"/>
</dbReference>